<name>A0A2H3ETA5_ARMGA</name>
<reference evidence="3" key="1">
    <citation type="journal article" date="2017" name="Nat. Ecol. Evol.">
        <title>Genome expansion and lineage-specific genetic innovations in the forest pathogenic fungi Armillaria.</title>
        <authorList>
            <person name="Sipos G."/>
            <person name="Prasanna A.N."/>
            <person name="Walter M.C."/>
            <person name="O'Connor E."/>
            <person name="Balint B."/>
            <person name="Krizsan K."/>
            <person name="Kiss B."/>
            <person name="Hess J."/>
            <person name="Varga T."/>
            <person name="Slot J."/>
            <person name="Riley R."/>
            <person name="Boka B."/>
            <person name="Rigling D."/>
            <person name="Barry K."/>
            <person name="Lee J."/>
            <person name="Mihaltcheva S."/>
            <person name="LaButti K."/>
            <person name="Lipzen A."/>
            <person name="Waldron R."/>
            <person name="Moloney N.M."/>
            <person name="Sperisen C."/>
            <person name="Kredics L."/>
            <person name="Vagvoelgyi C."/>
            <person name="Patrignani A."/>
            <person name="Fitzpatrick D."/>
            <person name="Nagy I."/>
            <person name="Doyle S."/>
            <person name="Anderson J.B."/>
            <person name="Grigoriev I.V."/>
            <person name="Gueldener U."/>
            <person name="Muensterkoetter M."/>
            <person name="Nagy L.G."/>
        </authorList>
    </citation>
    <scope>NUCLEOTIDE SEQUENCE [LARGE SCALE GENOMIC DNA]</scope>
    <source>
        <strain evidence="3">Ar21-2</strain>
    </source>
</reference>
<feature type="compositionally biased region" description="Low complexity" evidence="1">
    <location>
        <begin position="347"/>
        <end position="360"/>
    </location>
</feature>
<accession>A0A2H3ETA5</accession>
<gene>
    <name evidence="2" type="ORF">ARMGADRAFT_1004382</name>
</gene>
<dbReference type="Proteomes" id="UP000217790">
    <property type="component" value="Unassembled WGS sequence"/>
</dbReference>
<sequence length="398" mass="45210">MPLICFLQNFRRKVAETSRANLLQSTEIVRCCRIIVKEVHSTEFVNDKNFGSVESALKKAEDALEAARTKNPDVCEAFENATNSIVEVGRIMQLDSLLGIEARMNEAKINDNHVGYQKSLRVDKHLKRLERPSVDKSPRITLDIRVRRDIDDDSKQELIEVKGKGNDTLDIVLLSMKLNRSSRMGQNPHFYNRTFPGAIKDLVARRNHRLEPLPFDCFLSEIPRSSERLVLYCLHDHESGNYIVLRYGQSLRSFTNLWEITLKSAFVLKDVLGIIEHAETSIDVSHAEFRLTKKQVSSESVREEMQGVWPKLLREVHKSFETASNICWTIEAPYSMPIPKPWVPQRSESSSTSTLASITPTPVPPPSSVISVAEKGRRGEKPVSRSWVKAMVARFTGI</sequence>
<protein>
    <submittedName>
        <fullName evidence="2">Uncharacterized protein</fullName>
    </submittedName>
</protein>
<organism evidence="2 3">
    <name type="scientific">Armillaria gallica</name>
    <name type="common">Bulbous honey fungus</name>
    <name type="synonym">Armillaria bulbosa</name>
    <dbReference type="NCBI Taxonomy" id="47427"/>
    <lineage>
        <taxon>Eukaryota</taxon>
        <taxon>Fungi</taxon>
        <taxon>Dikarya</taxon>
        <taxon>Basidiomycota</taxon>
        <taxon>Agaricomycotina</taxon>
        <taxon>Agaricomycetes</taxon>
        <taxon>Agaricomycetidae</taxon>
        <taxon>Agaricales</taxon>
        <taxon>Marasmiineae</taxon>
        <taxon>Physalacriaceae</taxon>
        <taxon>Armillaria</taxon>
    </lineage>
</organism>
<dbReference type="OMA" id="ASNICWT"/>
<evidence type="ECO:0000313" key="2">
    <source>
        <dbReference type="EMBL" id="PBL03658.1"/>
    </source>
</evidence>
<feature type="region of interest" description="Disordered" evidence="1">
    <location>
        <begin position="343"/>
        <end position="377"/>
    </location>
</feature>
<evidence type="ECO:0000313" key="3">
    <source>
        <dbReference type="Proteomes" id="UP000217790"/>
    </source>
</evidence>
<dbReference type="EMBL" id="KZ293644">
    <property type="protein sequence ID" value="PBL03658.1"/>
    <property type="molecule type" value="Genomic_DNA"/>
</dbReference>
<keyword evidence="3" id="KW-1185">Reference proteome</keyword>
<proteinExistence type="predicted"/>
<dbReference type="OrthoDB" id="2960089at2759"/>
<dbReference type="InParanoid" id="A0A2H3ETA5"/>
<evidence type="ECO:0000256" key="1">
    <source>
        <dbReference type="SAM" id="MobiDB-lite"/>
    </source>
</evidence>
<dbReference type="AlphaFoldDB" id="A0A2H3ETA5"/>